<accession>A0ABQ9I0Z6</accession>
<reference evidence="1 2" key="1">
    <citation type="submission" date="2023-02" db="EMBL/GenBank/DDBJ databases">
        <title>LHISI_Scaffold_Assembly.</title>
        <authorList>
            <person name="Stuart O.P."/>
            <person name="Cleave R."/>
            <person name="Magrath M.J.L."/>
            <person name="Mikheyev A.S."/>
        </authorList>
    </citation>
    <scope>NUCLEOTIDE SEQUENCE [LARGE SCALE GENOMIC DNA]</scope>
    <source>
        <strain evidence="1">Daus_M_001</strain>
        <tissue evidence="1">Leg muscle</tissue>
    </source>
</reference>
<gene>
    <name evidence="1" type="ORF">PR048_009806</name>
</gene>
<keyword evidence="2" id="KW-1185">Reference proteome</keyword>
<dbReference type="Proteomes" id="UP001159363">
    <property type="component" value="Chromosome 3"/>
</dbReference>
<evidence type="ECO:0000313" key="2">
    <source>
        <dbReference type="Proteomes" id="UP001159363"/>
    </source>
</evidence>
<evidence type="ECO:0000313" key="1">
    <source>
        <dbReference type="EMBL" id="KAJ8890298.1"/>
    </source>
</evidence>
<proteinExistence type="predicted"/>
<sequence>MHFRDFVNIKAATDDYLLKSPKPPFKIKSAQCETHIMDHGRQLMPFVKPENRKFYVDPISGVTKEDRRSYRMQLWKFRVMITVVAVMIRKKT</sequence>
<comment type="caution">
    <text evidence="1">The sequence shown here is derived from an EMBL/GenBank/DDBJ whole genome shotgun (WGS) entry which is preliminary data.</text>
</comment>
<feature type="non-terminal residue" evidence="1">
    <location>
        <position position="92"/>
    </location>
</feature>
<dbReference type="EMBL" id="JARBHB010000003">
    <property type="protein sequence ID" value="KAJ8890298.1"/>
    <property type="molecule type" value="Genomic_DNA"/>
</dbReference>
<protein>
    <submittedName>
        <fullName evidence="1">Uncharacterized protein</fullName>
    </submittedName>
</protein>
<organism evidence="1 2">
    <name type="scientific">Dryococelus australis</name>
    <dbReference type="NCBI Taxonomy" id="614101"/>
    <lineage>
        <taxon>Eukaryota</taxon>
        <taxon>Metazoa</taxon>
        <taxon>Ecdysozoa</taxon>
        <taxon>Arthropoda</taxon>
        <taxon>Hexapoda</taxon>
        <taxon>Insecta</taxon>
        <taxon>Pterygota</taxon>
        <taxon>Neoptera</taxon>
        <taxon>Polyneoptera</taxon>
        <taxon>Phasmatodea</taxon>
        <taxon>Verophasmatodea</taxon>
        <taxon>Anareolatae</taxon>
        <taxon>Phasmatidae</taxon>
        <taxon>Eurycanthinae</taxon>
        <taxon>Dryococelus</taxon>
    </lineage>
</organism>
<name>A0ABQ9I0Z6_9NEOP</name>